<gene>
    <name evidence="8" type="ORF">AVDCRST_MAG34-626</name>
</gene>
<accession>A0A6J4LIV8</accession>
<dbReference type="InterPro" id="IPR045569">
    <property type="entry name" value="Metalloprtase-TldD/E_C"/>
</dbReference>
<comment type="similarity">
    <text evidence="1">Belongs to the peptidase U62 family.</text>
</comment>
<dbReference type="Pfam" id="PF19289">
    <property type="entry name" value="PmbA_TldD_3rd"/>
    <property type="match status" value="1"/>
</dbReference>
<evidence type="ECO:0000256" key="2">
    <source>
        <dbReference type="ARBA" id="ARBA00022670"/>
    </source>
</evidence>
<dbReference type="PANTHER" id="PTHR30624">
    <property type="entry name" value="UNCHARACTERIZED PROTEIN TLDD AND PMBA"/>
    <property type="match status" value="1"/>
</dbReference>
<organism evidence="8">
    <name type="scientific">uncultured Nocardioidaceae bacterium</name>
    <dbReference type="NCBI Taxonomy" id="253824"/>
    <lineage>
        <taxon>Bacteria</taxon>
        <taxon>Bacillati</taxon>
        <taxon>Actinomycetota</taxon>
        <taxon>Actinomycetes</taxon>
        <taxon>Propionibacteriales</taxon>
        <taxon>Nocardioidaceae</taxon>
        <taxon>environmental samples</taxon>
    </lineage>
</organism>
<dbReference type="SUPFAM" id="SSF111283">
    <property type="entry name" value="Putative modulator of DNA gyrase, PmbA/TldD"/>
    <property type="match status" value="1"/>
</dbReference>
<evidence type="ECO:0000256" key="5">
    <source>
        <dbReference type="SAM" id="MobiDB-lite"/>
    </source>
</evidence>
<dbReference type="GO" id="GO:0006508">
    <property type="term" value="P:proteolysis"/>
    <property type="evidence" value="ECO:0007669"/>
    <property type="project" value="UniProtKB-KW"/>
</dbReference>
<dbReference type="GO" id="GO:0008237">
    <property type="term" value="F:metallopeptidase activity"/>
    <property type="evidence" value="ECO:0007669"/>
    <property type="project" value="UniProtKB-KW"/>
</dbReference>
<dbReference type="Gene3D" id="3.30.2290.10">
    <property type="entry name" value="PmbA/TldD superfamily"/>
    <property type="match status" value="1"/>
</dbReference>
<evidence type="ECO:0000259" key="6">
    <source>
        <dbReference type="Pfam" id="PF01523"/>
    </source>
</evidence>
<dbReference type="InterPro" id="IPR036059">
    <property type="entry name" value="TldD/PmbA_sf"/>
</dbReference>
<feature type="domain" description="Metalloprotease TldD/E N-terminal" evidence="6">
    <location>
        <begin position="60"/>
        <end position="124"/>
    </location>
</feature>
<dbReference type="Pfam" id="PF01523">
    <property type="entry name" value="PmbA_TldD_1st"/>
    <property type="match status" value="1"/>
</dbReference>
<keyword evidence="2" id="KW-0645">Protease</keyword>
<dbReference type="PANTHER" id="PTHR30624:SF10">
    <property type="entry name" value="CONSERVED PROTEIN"/>
    <property type="match status" value="1"/>
</dbReference>
<dbReference type="InterPro" id="IPR051463">
    <property type="entry name" value="Peptidase_U62_metallo"/>
</dbReference>
<evidence type="ECO:0000256" key="1">
    <source>
        <dbReference type="ARBA" id="ARBA00005836"/>
    </source>
</evidence>
<protein>
    <submittedName>
        <fullName evidence="8">TldD family protein, Actinobacterial subgroup</fullName>
    </submittedName>
</protein>
<dbReference type="EMBL" id="CADCUI010000012">
    <property type="protein sequence ID" value="CAA9334931.1"/>
    <property type="molecule type" value="Genomic_DNA"/>
</dbReference>
<dbReference type="AlphaFoldDB" id="A0A6J4LIV8"/>
<evidence type="ECO:0000313" key="8">
    <source>
        <dbReference type="EMBL" id="CAA9334931.1"/>
    </source>
</evidence>
<dbReference type="InterPro" id="IPR002510">
    <property type="entry name" value="Metalloprtase-TldD/E_N"/>
</dbReference>
<feature type="domain" description="Metalloprotease TldD/E C-terminal" evidence="7">
    <location>
        <begin position="274"/>
        <end position="523"/>
    </location>
</feature>
<keyword evidence="3" id="KW-0378">Hydrolase</keyword>
<dbReference type="GO" id="GO:0005829">
    <property type="term" value="C:cytosol"/>
    <property type="evidence" value="ECO:0007669"/>
    <property type="project" value="TreeGrafter"/>
</dbReference>
<feature type="region of interest" description="Disordered" evidence="5">
    <location>
        <begin position="1"/>
        <end position="21"/>
    </location>
</feature>
<proteinExistence type="inferred from homology"/>
<evidence type="ECO:0000256" key="3">
    <source>
        <dbReference type="ARBA" id="ARBA00022801"/>
    </source>
</evidence>
<evidence type="ECO:0000259" key="7">
    <source>
        <dbReference type="Pfam" id="PF19289"/>
    </source>
</evidence>
<evidence type="ECO:0000256" key="4">
    <source>
        <dbReference type="ARBA" id="ARBA00023049"/>
    </source>
</evidence>
<reference evidence="8" key="1">
    <citation type="submission" date="2020-02" db="EMBL/GenBank/DDBJ databases">
        <authorList>
            <person name="Meier V. D."/>
        </authorList>
    </citation>
    <scope>NUCLEOTIDE SEQUENCE</scope>
    <source>
        <strain evidence="8">AVDCRST_MAG34</strain>
    </source>
</reference>
<dbReference type="InterPro" id="IPR035068">
    <property type="entry name" value="TldD/PmbA_N"/>
</dbReference>
<dbReference type="FunFam" id="3.30.2290.10:FF:000003">
    <property type="entry name" value="Zinc-dependent protease, TldD/PmbA family"/>
    <property type="match status" value="1"/>
</dbReference>
<sequence length="532" mass="57794">MSARPAPDACIPGGSSRHRGRVDRYGQTVHQIDPAFLALPHRDLASVALERARRLGVQHADFRFERIRYQHLRVRDGHLLGAAEAEDMGFAVRVVHRGAWGFASSVTLDRAEAERVAEAAVRTAEVAAAMTRKPVELAPEPVHPDETWISSYDVDPSDVPLDDKVGLLTSWTADLVADPRVEHARASAQLVVEQKFYADLSGTVTTQQRVRVHPAVEVFGTNTDAGVFDSMRTIAPPAGRGWEYLTGTGYDWDAELAELPSLLEEKLRAPSVEPGRYDLVIDPSNLWLTIHESIGHATELDRALGYEANYAGTSFATLDRLGSLQYGSGLLHVTGDRTVEHGLATVGYDDEGVAAQSWDIVRDGILVGYQLDRSMASLHPELNDGRSNGCAYADSPGHIPIQRMANVSVQPAPDGPSTHELVSGVDHGLLVVGDRSWSIDMQRYNFQFTGQRFYRITDGRLAGQVRDVAYQATTTDFWGSMSAVGGPQTWVLGGAFNCGKAQPGQVASVSHGCPSALFRDINVLNTTAEAGH</sequence>
<keyword evidence="4" id="KW-0482">Metalloprotease</keyword>
<name>A0A6J4LIV8_9ACTN</name>